<reference evidence="1" key="1">
    <citation type="submission" date="2023-03" db="EMBL/GenBank/DDBJ databases">
        <title>Massive genome expansion in bonnet fungi (Mycena s.s.) driven by repeated elements and novel gene families across ecological guilds.</title>
        <authorList>
            <consortium name="Lawrence Berkeley National Laboratory"/>
            <person name="Harder C.B."/>
            <person name="Miyauchi S."/>
            <person name="Viragh M."/>
            <person name="Kuo A."/>
            <person name="Thoen E."/>
            <person name="Andreopoulos B."/>
            <person name="Lu D."/>
            <person name="Skrede I."/>
            <person name="Drula E."/>
            <person name="Henrissat B."/>
            <person name="Morin E."/>
            <person name="Kohler A."/>
            <person name="Barry K."/>
            <person name="LaButti K."/>
            <person name="Morin E."/>
            <person name="Salamov A."/>
            <person name="Lipzen A."/>
            <person name="Mereny Z."/>
            <person name="Hegedus B."/>
            <person name="Baldrian P."/>
            <person name="Stursova M."/>
            <person name="Weitz H."/>
            <person name="Taylor A."/>
            <person name="Grigoriev I.V."/>
            <person name="Nagy L.G."/>
            <person name="Martin F."/>
            <person name="Kauserud H."/>
        </authorList>
    </citation>
    <scope>NUCLEOTIDE SEQUENCE</scope>
    <source>
        <strain evidence="1">CBHHK182m</strain>
    </source>
</reference>
<keyword evidence="2" id="KW-1185">Reference proteome</keyword>
<dbReference type="Proteomes" id="UP001215598">
    <property type="component" value="Unassembled WGS sequence"/>
</dbReference>
<dbReference type="EMBL" id="JARKIB010000132">
    <property type="protein sequence ID" value="KAJ7734450.1"/>
    <property type="molecule type" value="Genomic_DNA"/>
</dbReference>
<organism evidence="1 2">
    <name type="scientific">Mycena metata</name>
    <dbReference type="NCBI Taxonomy" id="1033252"/>
    <lineage>
        <taxon>Eukaryota</taxon>
        <taxon>Fungi</taxon>
        <taxon>Dikarya</taxon>
        <taxon>Basidiomycota</taxon>
        <taxon>Agaricomycotina</taxon>
        <taxon>Agaricomycetes</taxon>
        <taxon>Agaricomycetidae</taxon>
        <taxon>Agaricales</taxon>
        <taxon>Marasmiineae</taxon>
        <taxon>Mycenaceae</taxon>
        <taxon>Mycena</taxon>
    </lineage>
</organism>
<accession>A0AAD7I571</accession>
<evidence type="ECO:0000313" key="1">
    <source>
        <dbReference type="EMBL" id="KAJ7734450.1"/>
    </source>
</evidence>
<gene>
    <name evidence="1" type="ORF">B0H16DRAFT_1767334</name>
</gene>
<proteinExistence type="predicted"/>
<dbReference type="AlphaFoldDB" id="A0AAD7I571"/>
<protein>
    <submittedName>
        <fullName evidence="1">Uncharacterized protein</fullName>
    </submittedName>
</protein>
<name>A0AAD7I571_9AGAR</name>
<sequence>MDSRRNSVITSLRPENLKSSDFVDLSGISSSYLAFGLSGCDTLFRYKFSGKVPFPARTWGYLYYRPSSAWTPLAGSVRLRIKSDDAHGSDLLLPNGLPWQIILPQIVLRRQYKGLYRKLLEEGLISESDVGTCRNVFGRRRLIYPETVLFGLDQPFSISMQQMELRLTIVGRSSPGTRLALFIKQRLFGDPAPRYPFKGRILARFELSPDKALVFMRFVKIVEPIVCCEPGYAGRIVARKEGELLS</sequence>
<comment type="caution">
    <text evidence="1">The sequence shown here is derived from an EMBL/GenBank/DDBJ whole genome shotgun (WGS) entry which is preliminary data.</text>
</comment>
<evidence type="ECO:0000313" key="2">
    <source>
        <dbReference type="Proteomes" id="UP001215598"/>
    </source>
</evidence>